<name>A0A5S9XII0_ARATH</name>
<dbReference type="EMBL" id="CACSHJ010000089">
    <property type="protein sequence ID" value="CAA0384141.1"/>
    <property type="molecule type" value="Genomic_DNA"/>
</dbReference>
<evidence type="ECO:0000256" key="2">
    <source>
        <dbReference type="ARBA" id="ARBA00023315"/>
    </source>
</evidence>
<organism evidence="3 4">
    <name type="scientific">Arabidopsis thaliana</name>
    <name type="common">Mouse-ear cress</name>
    <dbReference type="NCBI Taxonomy" id="3702"/>
    <lineage>
        <taxon>Eukaryota</taxon>
        <taxon>Viridiplantae</taxon>
        <taxon>Streptophyta</taxon>
        <taxon>Embryophyta</taxon>
        <taxon>Tracheophyta</taxon>
        <taxon>Spermatophyta</taxon>
        <taxon>Magnoliopsida</taxon>
        <taxon>eudicotyledons</taxon>
        <taxon>Gunneridae</taxon>
        <taxon>Pentapetalae</taxon>
        <taxon>rosids</taxon>
        <taxon>malvids</taxon>
        <taxon>Brassicales</taxon>
        <taxon>Brassicaceae</taxon>
        <taxon>Camelineae</taxon>
        <taxon>Arabidopsis</taxon>
    </lineage>
</organism>
<dbReference type="InterPro" id="IPR051504">
    <property type="entry name" value="Plant_metabolite_acyltrans"/>
</dbReference>
<dbReference type="InterPro" id="IPR023213">
    <property type="entry name" value="CAT-like_dom_sf"/>
</dbReference>
<evidence type="ECO:0000313" key="3">
    <source>
        <dbReference type="EMBL" id="CAA0384141.1"/>
    </source>
</evidence>
<dbReference type="Proteomes" id="UP000434276">
    <property type="component" value="Unassembled WGS sequence"/>
</dbReference>
<dbReference type="GO" id="GO:0016747">
    <property type="term" value="F:acyltransferase activity, transferring groups other than amino-acyl groups"/>
    <property type="evidence" value="ECO:0007669"/>
    <property type="project" value="UniProtKB-ARBA"/>
</dbReference>
<dbReference type="PANTHER" id="PTHR31625">
    <property type="match status" value="1"/>
</dbReference>
<protein>
    <submittedName>
        <fullName evidence="3">Uncharacterized protein</fullName>
    </submittedName>
</protein>
<reference evidence="3 4" key="1">
    <citation type="submission" date="2019-12" db="EMBL/GenBank/DDBJ databases">
        <authorList>
            <person name="Jiao W.-B."/>
            <person name="Schneeberger K."/>
        </authorList>
    </citation>
    <scope>NUCLEOTIDE SEQUENCE [LARGE SCALE GENOMIC DNA]</scope>
    <source>
        <strain evidence="4">cv. C24</strain>
    </source>
</reference>
<keyword evidence="1" id="KW-0808">Transferase</keyword>
<dbReference type="OrthoDB" id="1862401at2759"/>
<dbReference type="ExpressionAtlas" id="A0A5S9XII0">
    <property type="expression patterns" value="baseline and differential"/>
</dbReference>
<keyword evidence="2" id="KW-0012">Acyltransferase</keyword>
<sequence>MALNVIKIARVSPATNSVEPLVLPLTFFDLLWLKLYPTERVTFYKLTESSRDSFFSSIQPKLEQSLSLFLSHFLPLSGYLKWNPQDPKPHIVICPKDTVSLTVAESDADFSYISSKELRLETELRPLVPELQVSSDSASILSIQITFFPNQGFSIGTIVHHVVMDGKTASKFYKAWAHICKHGNIPQDFDLPMVLDRTVINVPAGLEPKLFQLLPYLSKEKVNARNLMLPPAKENINVVRVTLELSEANIKKLKEQAKNESTWSDLLLSTFVVTYEKSSGQSLFCKEEAKKSL</sequence>
<accession>A0A5S9XII0</accession>
<evidence type="ECO:0000256" key="1">
    <source>
        <dbReference type="ARBA" id="ARBA00022679"/>
    </source>
</evidence>
<dbReference type="Gene3D" id="3.30.559.10">
    <property type="entry name" value="Chloramphenicol acetyltransferase-like domain"/>
    <property type="match status" value="1"/>
</dbReference>
<gene>
    <name evidence="3" type="ORF">C24_LOCUS14333</name>
</gene>
<dbReference type="Pfam" id="PF02458">
    <property type="entry name" value="Transferase"/>
    <property type="match status" value="1"/>
</dbReference>
<evidence type="ECO:0000313" key="4">
    <source>
        <dbReference type="Proteomes" id="UP000434276"/>
    </source>
</evidence>
<proteinExistence type="predicted"/>
<dbReference type="AlphaFoldDB" id="A0A5S9XII0"/>